<reference evidence="1 2" key="1">
    <citation type="submission" date="2023-10" db="EMBL/GenBank/DDBJ databases">
        <title>A novel Glycoside Hydrolase 43-Like Enzyme from Clostrdium boliviensis is an Endo-xylanase, and a Candidate for Xylooligosaccharides Production from Different Xylan Substrates.</title>
        <authorList>
            <person name="Alvarez M.T."/>
            <person name="Rocabado-Villegas L.R."/>
            <person name="Salas-Veizaga D.M."/>
            <person name="Linares-Pasten J.A."/>
            <person name="Gudmundsdottir E.E."/>
            <person name="Hreggvidsson G.O."/>
            <person name="Adlercreutz P."/>
            <person name="Nordberg Karlsson E."/>
        </authorList>
    </citation>
    <scope>NUCLEOTIDE SEQUENCE [LARGE SCALE GENOMIC DNA]</scope>
    <source>
        <strain evidence="1 2">E-1</strain>
    </source>
</reference>
<sequence>MNGKYEKKEQKKAYLRSYQALSFSVKTLGDLLTHLQEEQNLPLSVLSEKFGTDLLDMKMTDILSSFRKQLEDKNQICRTIAKNVNRMDCEIEKNILLLKYISGYTWEEISEITNYSLRQVYNIHNHALNHFPM</sequence>
<organism evidence="1 2">
    <name type="scientific">Clostridium boliviensis</name>
    <dbReference type="NCBI Taxonomy" id="318465"/>
    <lineage>
        <taxon>Bacteria</taxon>
        <taxon>Bacillati</taxon>
        <taxon>Bacillota</taxon>
        <taxon>Clostridia</taxon>
        <taxon>Eubacteriales</taxon>
        <taxon>Clostridiaceae</taxon>
        <taxon>Clostridium</taxon>
    </lineage>
</organism>
<evidence type="ECO:0000313" key="1">
    <source>
        <dbReference type="EMBL" id="MDW2798000.1"/>
    </source>
</evidence>
<dbReference type="SUPFAM" id="SSF88659">
    <property type="entry name" value="Sigma3 and sigma4 domains of RNA polymerase sigma factors"/>
    <property type="match status" value="1"/>
</dbReference>
<comment type="caution">
    <text evidence="1">The sequence shown here is derived from an EMBL/GenBank/DDBJ whole genome shotgun (WGS) entry which is preliminary data.</text>
</comment>
<dbReference type="Gene3D" id="1.20.140.160">
    <property type="match status" value="1"/>
</dbReference>
<evidence type="ECO:0000313" key="2">
    <source>
        <dbReference type="Proteomes" id="UP001276854"/>
    </source>
</evidence>
<keyword evidence="2" id="KW-1185">Reference proteome</keyword>
<dbReference type="RefSeq" id="WP_318064242.1">
    <property type="nucleotide sequence ID" value="NZ_JAWONS010000167.1"/>
</dbReference>
<accession>A0ABU4GLX3</accession>
<gene>
    <name evidence="1" type="ORF">RZO55_10475</name>
</gene>
<name>A0ABU4GLX3_9CLOT</name>
<evidence type="ECO:0008006" key="3">
    <source>
        <dbReference type="Google" id="ProtNLM"/>
    </source>
</evidence>
<protein>
    <recommendedName>
        <fullName evidence="3">Sigma-70 family RNA polymerase sigma factor</fullName>
    </recommendedName>
</protein>
<dbReference type="InterPro" id="IPR013324">
    <property type="entry name" value="RNA_pol_sigma_r3/r4-like"/>
</dbReference>
<dbReference type="Proteomes" id="UP001276854">
    <property type="component" value="Unassembled WGS sequence"/>
</dbReference>
<proteinExistence type="predicted"/>
<dbReference type="EMBL" id="JAWONS010000167">
    <property type="protein sequence ID" value="MDW2798000.1"/>
    <property type="molecule type" value="Genomic_DNA"/>
</dbReference>